<organism evidence="6 7">
    <name type="scientific">Pseudonocardia sediminis</name>
    <dbReference type="NCBI Taxonomy" id="1397368"/>
    <lineage>
        <taxon>Bacteria</taxon>
        <taxon>Bacillati</taxon>
        <taxon>Actinomycetota</taxon>
        <taxon>Actinomycetes</taxon>
        <taxon>Pseudonocardiales</taxon>
        <taxon>Pseudonocardiaceae</taxon>
        <taxon>Pseudonocardia</taxon>
    </lineage>
</organism>
<dbReference type="SMART" id="SM00825">
    <property type="entry name" value="PKS_KS"/>
    <property type="match status" value="1"/>
</dbReference>
<dbReference type="InterPro" id="IPR014030">
    <property type="entry name" value="Ketoacyl_synth_N"/>
</dbReference>
<dbReference type="RefSeq" id="WP_130289437.1">
    <property type="nucleotide sequence ID" value="NZ_SHKL01000001.1"/>
</dbReference>
<evidence type="ECO:0000313" key="7">
    <source>
        <dbReference type="Proteomes" id="UP000291591"/>
    </source>
</evidence>
<dbReference type="InterPro" id="IPR020841">
    <property type="entry name" value="PKS_Beta-ketoAc_synthase_dom"/>
</dbReference>
<accession>A0A4Q7UXH3</accession>
<feature type="domain" description="Ketosynthase family 3 (KS3)" evidence="5">
    <location>
        <begin position="2"/>
        <end position="416"/>
    </location>
</feature>
<dbReference type="Proteomes" id="UP000291591">
    <property type="component" value="Unassembled WGS sequence"/>
</dbReference>
<comment type="caution">
    <text evidence="6">The sequence shown here is derived from an EMBL/GenBank/DDBJ whole genome shotgun (WGS) entry which is preliminary data.</text>
</comment>
<dbReference type="Gene3D" id="3.40.47.10">
    <property type="match status" value="2"/>
</dbReference>
<evidence type="ECO:0000256" key="3">
    <source>
        <dbReference type="ARBA" id="ARBA00023315"/>
    </source>
</evidence>
<dbReference type="FunFam" id="3.40.47.10:FF:000029">
    <property type="entry name" value="3-oxoacyl-[acyl-carrier-protein] synthase 1"/>
    <property type="match status" value="1"/>
</dbReference>
<dbReference type="Pfam" id="PF02801">
    <property type="entry name" value="Ketoacyl-synt_C"/>
    <property type="match status" value="1"/>
</dbReference>
<dbReference type="SUPFAM" id="SSF53901">
    <property type="entry name" value="Thiolase-like"/>
    <property type="match status" value="2"/>
</dbReference>
<reference evidence="6 7" key="1">
    <citation type="submission" date="2019-02" db="EMBL/GenBank/DDBJ databases">
        <title>Sequencing the genomes of 1000 actinobacteria strains.</title>
        <authorList>
            <person name="Klenk H.-P."/>
        </authorList>
    </citation>
    <scope>NUCLEOTIDE SEQUENCE [LARGE SCALE GENOMIC DNA]</scope>
    <source>
        <strain evidence="6 7">DSM 45779</strain>
    </source>
</reference>
<evidence type="ECO:0000256" key="4">
    <source>
        <dbReference type="RuleBase" id="RU003694"/>
    </source>
</evidence>
<dbReference type="GO" id="GO:0030497">
    <property type="term" value="P:fatty acid elongation"/>
    <property type="evidence" value="ECO:0007669"/>
    <property type="project" value="UniProtKB-ARBA"/>
</dbReference>
<dbReference type="CDD" id="cd00834">
    <property type="entry name" value="KAS_I_II"/>
    <property type="match status" value="1"/>
</dbReference>
<sequence>MSNGVVVTGYGATTPLGGDVASTWEGMLAGRSGVGPIKAEWTEKIDLPVHIAAQLAVEPTDVISRVQARRMDRCEQVAIVAAREAWAHAGLGDAPNAEGGSPQVEGERLAIVIGAGIGGAPTLLAQDDLLEEHGLRKVSPLTVPMLMPNGPAAMVSLEWGAQGGVHSPASACATGAEAMVWAYRLLMAGEVDVILAGGAESCIVPITVAGFVQARTLSQRNDDPERASRPFDTGRDGFVLGEGAGVVVLEREEFAKARGATIRGRLAGVGLTSDAYHITGPDPEGVGQSRAMKAAVKTAGLEPSDVGHVNCHATSTVAGDVGETVAIRKALGDHPVLTAPKSALGHLVGGAGAVEGIVTMLSLSEGVIPATLNLENLDPGVELDVVAGEPRRTDVTAAINNSFGFGGHNASLLFTKV</sequence>
<dbReference type="PROSITE" id="PS52004">
    <property type="entry name" value="KS3_2"/>
    <property type="match status" value="1"/>
</dbReference>
<dbReference type="InterPro" id="IPR014031">
    <property type="entry name" value="Ketoacyl_synth_C"/>
</dbReference>
<proteinExistence type="inferred from homology"/>
<name>A0A4Q7UXH3_PSEST</name>
<dbReference type="PANTHER" id="PTHR11712:SF336">
    <property type="entry name" value="3-OXOACYL-[ACYL-CARRIER-PROTEIN] SYNTHASE, MITOCHONDRIAL"/>
    <property type="match status" value="1"/>
</dbReference>
<keyword evidence="2 4" id="KW-0808">Transferase</keyword>
<dbReference type="PANTHER" id="PTHR11712">
    <property type="entry name" value="POLYKETIDE SYNTHASE-RELATED"/>
    <property type="match status" value="1"/>
</dbReference>
<keyword evidence="3" id="KW-0012">Acyltransferase</keyword>
<dbReference type="InterPro" id="IPR000794">
    <property type="entry name" value="Beta-ketoacyl_synthase"/>
</dbReference>
<dbReference type="GO" id="GO:0004315">
    <property type="term" value="F:3-oxoacyl-[acyl-carrier-protein] synthase activity"/>
    <property type="evidence" value="ECO:0007669"/>
    <property type="project" value="InterPro"/>
</dbReference>
<protein>
    <submittedName>
        <fullName evidence="6">3-oxoacyl-[acyl-carrier-protein] synthase II</fullName>
    </submittedName>
</protein>
<dbReference type="NCBIfam" id="NF005589">
    <property type="entry name" value="PRK07314.1"/>
    <property type="match status" value="1"/>
</dbReference>
<dbReference type="GO" id="GO:0005829">
    <property type="term" value="C:cytosol"/>
    <property type="evidence" value="ECO:0007669"/>
    <property type="project" value="TreeGrafter"/>
</dbReference>
<dbReference type="PROSITE" id="PS00606">
    <property type="entry name" value="KS3_1"/>
    <property type="match status" value="1"/>
</dbReference>
<dbReference type="EMBL" id="SHKL01000001">
    <property type="protein sequence ID" value="RZT84893.1"/>
    <property type="molecule type" value="Genomic_DNA"/>
</dbReference>
<evidence type="ECO:0000256" key="2">
    <source>
        <dbReference type="ARBA" id="ARBA00022679"/>
    </source>
</evidence>
<comment type="similarity">
    <text evidence="1 4">Belongs to the thiolase-like superfamily. Beta-ketoacyl-ACP synthases family.</text>
</comment>
<evidence type="ECO:0000259" key="5">
    <source>
        <dbReference type="PROSITE" id="PS52004"/>
    </source>
</evidence>
<dbReference type="OrthoDB" id="9808669at2"/>
<evidence type="ECO:0000256" key="1">
    <source>
        <dbReference type="ARBA" id="ARBA00008467"/>
    </source>
</evidence>
<dbReference type="AlphaFoldDB" id="A0A4Q7UXH3"/>
<evidence type="ECO:0000313" key="6">
    <source>
        <dbReference type="EMBL" id="RZT84893.1"/>
    </source>
</evidence>
<gene>
    <name evidence="6" type="ORF">EV383_1750</name>
</gene>
<dbReference type="InterPro" id="IPR018201">
    <property type="entry name" value="Ketoacyl_synth_AS"/>
</dbReference>
<dbReference type="InterPro" id="IPR016039">
    <property type="entry name" value="Thiolase-like"/>
</dbReference>
<dbReference type="Pfam" id="PF00109">
    <property type="entry name" value="ketoacyl-synt"/>
    <property type="match status" value="1"/>
</dbReference>
<keyword evidence="7" id="KW-1185">Reference proteome</keyword>
<dbReference type="FunFam" id="3.40.47.10:FF:000018">
    <property type="entry name" value="3-oxoacyl-[acyl-carrier-protein] synthase 2"/>
    <property type="match status" value="1"/>
</dbReference>